<comment type="similarity">
    <text evidence="2">Belongs to the glycosyltransferase 32 family.</text>
</comment>
<dbReference type="SUPFAM" id="SSF53098">
    <property type="entry name" value="Ribonuclease H-like"/>
    <property type="match status" value="1"/>
</dbReference>
<proteinExistence type="inferred from homology"/>
<keyword evidence="9" id="KW-1185">Reference proteome</keyword>
<evidence type="ECO:0000256" key="6">
    <source>
        <dbReference type="ARBA" id="ARBA00023136"/>
    </source>
</evidence>
<dbReference type="Proteomes" id="UP000011064">
    <property type="component" value="Unassembled WGS sequence"/>
</dbReference>
<keyword evidence="6 7" id="KW-0472">Membrane</keyword>
<dbReference type="InterPro" id="IPR012337">
    <property type="entry name" value="RNaseH-like_sf"/>
</dbReference>
<sequence length="372" mass="42998">MTHGSNIHYIAMMLDPQLKFEMLKEEFEDEDATNVVKEQIRTYLHDRYSTPPLSDELVLPPLLNPKTMTSQPELYPYKRMLERFGKKKTTVKVSDIDIYLDSPPVAVSDAKSTDWLLKRWDSHKGEYPLMARIARDFLAIPITELWTEKTSREFLAEEYPWFLPTYDKFKYPVQKIDALRYFAIRHFGGIYIDLDNGCTASLEPLRYYPAWVTDGGCGALSNNILGGEANHPYWVLMTESIISYAWNYPLPYLTISYATGQWFETEIWEKYHRQLPKDKPVLARIIMDGRPGASPWVFFTQTRGGTWDNWDNLLFKWIGDNLVITSLVIIGFVASIAVTAIGVVRSAKGLWENRKGYTRLGDLSHKSHSRDS</sequence>
<reference evidence="9" key="1">
    <citation type="submission" date="2010-09" db="EMBL/GenBank/DDBJ databases">
        <title>The genome sequence of Geomyces destructans 20631-21.</title>
        <authorList>
            <consortium name="The Broad Institute Genome Sequencing Platform"/>
            <person name="Cuomo C.A."/>
            <person name="Blehert D.S."/>
            <person name="Lorch J.M."/>
            <person name="Young S.K."/>
            <person name="Zeng Q."/>
            <person name="Gargeya S."/>
            <person name="Fitzgerald M."/>
            <person name="Haas B."/>
            <person name="Abouelleil A."/>
            <person name="Alvarado L."/>
            <person name="Arachchi H.M."/>
            <person name="Berlin A."/>
            <person name="Brown A."/>
            <person name="Chapman S.B."/>
            <person name="Chen Z."/>
            <person name="Dunbar C."/>
            <person name="Freedman E."/>
            <person name="Gearin G."/>
            <person name="Gellesch M."/>
            <person name="Goldberg J."/>
            <person name="Griggs A."/>
            <person name="Gujja S."/>
            <person name="Heiman D."/>
            <person name="Howarth C."/>
            <person name="Larson L."/>
            <person name="Lui A."/>
            <person name="MacDonald P.J.P."/>
            <person name="Montmayeur A."/>
            <person name="Murphy C."/>
            <person name="Neiman D."/>
            <person name="Pearson M."/>
            <person name="Priest M."/>
            <person name="Roberts A."/>
            <person name="Saif S."/>
            <person name="Shea T."/>
            <person name="Shenoy N."/>
            <person name="Sisk P."/>
            <person name="Stolte C."/>
            <person name="Sykes S."/>
            <person name="Wortman J."/>
            <person name="Nusbaum C."/>
            <person name="Birren B."/>
        </authorList>
    </citation>
    <scope>NUCLEOTIDE SEQUENCE [LARGE SCALE GENOMIC DNA]</scope>
    <source>
        <strain evidence="9">ATCC MYA-4855 / 20631-21</strain>
    </source>
</reference>
<dbReference type="GO" id="GO:0000030">
    <property type="term" value="F:mannosyltransferase activity"/>
    <property type="evidence" value="ECO:0007669"/>
    <property type="project" value="TreeGrafter"/>
</dbReference>
<gene>
    <name evidence="8" type="ORF">GMDG_02625</name>
</gene>
<dbReference type="InterPro" id="IPR029044">
    <property type="entry name" value="Nucleotide-diphossugar_trans"/>
</dbReference>
<dbReference type="PANTHER" id="PTHR32385:SF20">
    <property type="entry name" value="MANNOSYL PHOSPHORYLINOSITOL CERAMIDE SYNTHASE CSH1-RELATED"/>
    <property type="match status" value="1"/>
</dbReference>
<dbReference type="InterPro" id="IPR051706">
    <property type="entry name" value="Glycosyltransferase_domain"/>
</dbReference>
<protein>
    <submittedName>
        <fullName evidence="8">Uncharacterized protein</fullName>
    </submittedName>
</protein>
<evidence type="ECO:0000256" key="1">
    <source>
        <dbReference type="ARBA" id="ARBA00004370"/>
    </source>
</evidence>
<dbReference type="EMBL" id="GL573205">
    <property type="protein sequence ID" value="ELR07534.1"/>
    <property type="molecule type" value="Genomic_DNA"/>
</dbReference>
<dbReference type="AlphaFoldDB" id="L8G400"/>
<evidence type="ECO:0000256" key="5">
    <source>
        <dbReference type="ARBA" id="ARBA00022989"/>
    </source>
</evidence>
<dbReference type="VEuPathDB" id="FungiDB:GMDG_02625"/>
<keyword evidence="5 7" id="KW-1133">Transmembrane helix</keyword>
<dbReference type="GO" id="GO:0016020">
    <property type="term" value="C:membrane"/>
    <property type="evidence" value="ECO:0007669"/>
    <property type="project" value="UniProtKB-SubCell"/>
</dbReference>
<dbReference type="GO" id="GO:0046983">
    <property type="term" value="F:protein dimerization activity"/>
    <property type="evidence" value="ECO:0007669"/>
    <property type="project" value="InterPro"/>
</dbReference>
<dbReference type="SUPFAM" id="SSF53448">
    <property type="entry name" value="Nucleotide-diphospho-sugar transferases"/>
    <property type="match status" value="1"/>
</dbReference>
<keyword evidence="4 7" id="KW-0812">Transmembrane</keyword>
<accession>L8G400</accession>
<comment type="subcellular location">
    <subcellularLocation>
        <location evidence="1">Membrane</location>
    </subcellularLocation>
</comment>
<evidence type="ECO:0000256" key="4">
    <source>
        <dbReference type="ARBA" id="ARBA00022692"/>
    </source>
</evidence>
<name>L8G400_PSED2</name>
<dbReference type="InterPro" id="IPR007577">
    <property type="entry name" value="GlycoTrfase_DXD_sugar-bd_CS"/>
</dbReference>
<evidence type="ECO:0000256" key="7">
    <source>
        <dbReference type="SAM" id="Phobius"/>
    </source>
</evidence>
<dbReference type="PANTHER" id="PTHR32385">
    <property type="entry name" value="MANNOSYL PHOSPHORYLINOSITOL CERAMIDE SYNTHASE"/>
    <property type="match status" value="1"/>
</dbReference>
<dbReference type="Gene3D" id="3.90.550.20">
    <property type="match status" value="1"/>
</dbReference>
<keyword evidence="3" id="KW-0808">Transferase</keyword>
<evidence type="ECO:0000256" key="3">
    <source>
        <dbReference type="ARBA" id="ARBA00022679"/>
    </source>
</evidence>
<evidence type="ECO:0000313" key="8">
    <source>
        <dbReference type="EMBL" id="ELR07534.1"/>
    </source>
</evidence>
<feature type="transmembrane region" description="Helical" evidence="7">
    <location>
        <begin position="322"/>
        <end position="344"/>
    </location>
</feature>
<dbReference type="Pfam" id="PF04488">
    <property type="entry name" value="Gly_transf_sug"/>
    <property type="match status" value="1"/>
</dbReference>
<organism evidence="8 9">
    <name type="scientific">Pseudogymnoascus destructans (strain ATCC MYA-4855 / 20631-21)</name>
    <name type="common">Bat white-nose syndrome fungus</name>
    <name type="synonym">Geomyces destructans</name>
    <dbReference type="NCBI Taxonomy" id="658429"/>
    <lineage>
        <taxon>Eukaryota</taxon>
        <taxon>Fungi</taxon>
        <taxon>Dikarya</taxon>
        <taxon>Ascomycota</taxon>
        <taxon>Pezizomycotina</taxon>
        <taxon>Leotiomycetes</taxon>
        <taxon>Thelebolales</taxon>
        <taxon>Thelebolaceae</taxon>
        <taxon>Pseudogymnoascus</taxon>
    </lineage>
</organism>
<evidence type="ECO:0000313" key="9">
    <source>
        <dbReference type="Proteomes" id="UP000011064"/>
    </source>
</evidence>
<dbReference type="OrthoDB" id="3647at2759"/>
<dbReference type="HOGENOM" id="CLU_744191_0_0_1"/>
<evidence type="ECO:0000256" key="2">
    <source>
        <dbReference type="ARBA" id="ARBA00009003"/>
    </source>
</evidence>
<dbReference type="InParanoid" id="L8G400"/>
<dbReference type="GO" id="GO:0051999">
    <property type="term" value="P:mannosyl-inositol phosphorylceramide biosynthetic process"/>
    <property type="evidence" value="ECO:0007669"/>
    <property type="project" value="TreeGrafter"/>
</dbReference>